<dbReference type="CDD" id="cd00367">
    <property type="entry name" value="PTS-HPr_like"/>
    <property type="match status" value="1"/>
</dbReference>
<evidence type="ECO:0000259" key="4">
    <source>
        <dbReference type="PROSITE" id="PS51350"/>
    </source>
</evidence>
<keyword evidence="6" id="KW-1185">Reference proteome</keyword>
<dbReference type="GO" id="GO:0009401">
    <property type="term" value="P:phosphoenolpyruvate-dependent sugar phosphotransferase system"/>
    <property type="evidence" value="ECO:0007669"/>
    <property type="project" value="UniProtKB-KW"/>
</dbReference>
<evidence type="ECO:0000313" key="6">
    <source>
        <dbReference type="Proteomes" id="UP000654279"/>
    </source>
</evidence>
<name>A0A926CY87_9FIRM</name>
<dbReference type="PANTHER" id="PTHR33705">
    <property type="entry name" value="PHOSPHOCARRIER PROTEIN HPR"/>
    <property type="match status" value="1"/>
</dbReference>
<comment type="subcellular location">
    <subcellularLocation>
        <location evidence="1">Cytoplasm</location>
    </subcellularLocation>
</comment>
<protein>
    <submittedName>
        <fullName evidence="5">HPr family phosphocarrier protein</fullName>
    </submittedName>
</protein>
<dbReference type="SUPFAM" id="SSF55594">
    <property type="entry name" value="HPr-like"/>
    <property type="match status" value="1"/>
</dbReference>
<evidence type="ECO:0000313" key="5">
    <source>
        <dbReference type="EMBL" id="MBC8528159.1"/>
    </source>
</evidence>
<dbReference type="AlphaFoldDB" id="A0A926CY87"/>
<dbReference type="InterPro" id="IPR000032">
    <property type="entry name" value="HPr-like"/>
</dbReference>
<gene>
    <name evidence="5" type="ORF">H8699_01725</name>
</gene>
<dbReference type="PROSITE" id="PS51350">
    <property type="entry name" value="PTS_HPR_DOM"/>
    <property type="match status" value="1"/>
</dbReference>
<dbReference type="EMBL" id="JACRSO010000001">
    <property type="protein sequence ID" value="MBC8528159.1"/>
    <property type="molecule type" value="Genomic_DNA"/>
</dbReference>
<accession>A0A926CY87</accession>
<dbReference type="PRINTS" id="PR00107">
    <property type="entry name" value="PHOSPHOCPHPR"/>
</dbReference>
<dbReference type="PANTHER" id="PTHR33705:SF2">
    <property type="entry name" value="PHOSPHOCARRIER PROTEIN NPR"/>
    <property type="match status" value="1"/>
</dbReference>
<dbReference type="InterPro" id="IPR035895">
    <property type="entry name" value="HPr-like_sf"/>
</dbReference>
<dbReference type="GO" id="GO:0005737">
    <property type="term" value="C:cytoplasm"/>
    <property type="evidence" value="ECO:0007669"/>
    <property type="project" value="UniProtKB-SubCell"/>
</dbReference>
<dbReference type="InterPro" id="IPR050399">
    <property type="entry name" value="HPr"/>
</dbReference>
<dbReference type="NCBIfam" id="TIGR01003">
    <property type="entry name" value="PTS_HPr_family"/>
    <property type="match status" value="1"/>
</dbReference>
<dbReference type="Pfam" id="PF00381">
    <property type="entry name" value="PTS-HPr"/>
    <property type="match status" value="1"/>
</dbReference>
<feature type="domain" description="HPr" evidence="4">
    <location>
        <begin position="1"/>
        <end position="88"/>
    </location>
</feature>
<proteinExistence type="predicted"/>
<comment type="caution">
    <text evidence="5">The sequence shown here is derived from an EMBL/GenBank/DDBJ whole genome shotgun (WGS) entry which is preliminary data.</text>
</comment>
<keyword evidence="2" id="KW-0963">Cytoplasm</keyword>
<dbReference type="RefSeq" id="WP_249284201.1">
    <property type="nucleotide sequence ID" value="NZ_JACRSO010000001.1"/>
</dbReference>
<evidence type="ECO:0000256" key="2">
    <source>
        <dbReference type="ARBA" id="ARBA00022490"/>
    </source>
</evidence>
<dbReference type="Proteomes" id="UP000654279">
    <property type="component" value="Unassembled WGS sequence"/>
</dbReference>
<keyword evidence="3" id="KW-0598">Phosphotransferase system</keyword>
<evidence type="ECO:0000256" key="3">
    <source>
        <dbReference type="ARBA" id="ARBA00022683"/>
    </source>
</evidence>
<reference evidence="5" key="1">
    <citation type="submission" date="2020-08" db="EMBL/GenBank/DDBJ databases">
        <title>Genome public.</title>
        <authorList>
            <person name="Liu C."/>
            <person name="Sun Q."/>
        </authorList>
    </citation>
    <scope>NUCLEOTIDE SEQUENCE</scope>
    <source>
        <strain evidence="5">NSJ-44</strain>
    </source>
</reference>
<sequence length="88" mass="9635">MLEREITINNKEGLNSRPAAVFVQAANQFSSQILIKQGNQMINAKSIMGVLSLGVARSNAVTLIVKGEDEKEAMDAMVKLIENDFVLE</sequence>
<dbReference type="Gene3D" id="3.30.1340.10">
    <property type="entry name" value="HPr-like"/>
    <property type="match status" value="1"/>
</dbReference>
<evidence type="ECO:0000256" key="1">
    <source>
        <dbReference type="ARBA" id="ARBA00004496"/>
    </source>
</evidence>
<organism evidence="5 6">
    <name type="scientific">Luoshenia tenuis</name>
    <dbReference type="NCBI Taxonomy" id="2763654"/>
    <lineage>
        <taxon>Bacteria</taxon>
        <taxon>Bacillati</taxon>
        <taxon>Bacillota</taxon>
        <taxon>Clostridia</taxon>
        <taxon>Christensenellales</taxon>
        <taxon>Christensenellaceae</taxon>
        <taxon>Luoshenia</taxon>
    </lineage>
</organism>